<keyword evidence="2" id="KW-1185">Reference proteome</keyword>
<dbReference type="OrthoDB" id="5624292at2"/>
<dbReference type="AlphaFoldDB" id="A0A1T4WNR2"/>
<sequence length="114" mass="13697">MLSEFGLRCIFFKRIRDKGLFWSYAPDITYDESKDNLLCETVLKYGDIDEIRVILEMYGESKVREVWERDVKSDARFKRLNYFIARVFFHLDVEASDFENLQHERLAKFRLLAG</sequence>
<dbReference type="STRING" id="92487.SAMN02745130_01938"/>
<protein>
    <submittedName>
        <fullName evidence="1">Uncharacterized protein</fullName>
    </submittedName>
</protein>
<gene>
    <name evidence="1" type="ORF">SAMN02745130_01938</name>
</gene>
<proteinExistence type="predicted"/>
<accession>A0A1T4WNR2</accession>
<dbReference type="EMBL" id="FUYB01000007">
    <property type="protein sequence ID" value="SKA78849.1"/>
    <property type="molecule type" value="Genomic_DNA"/>
</dbReference>
<evidence type="ECO:0000313" key="2">
    <source>
        <dbReference type="Proteomes" id="UP000190460"/>
    </source>
</evidence>
<organism evidence="1 2">
    <name type="scientific">Thiothrix eikelboomii</name>
    <dbReference type="NCBI Taxonomy" id="92487"/>
    <lineage>
        <taxon>Bacteria</taxon>
        <taxon>Pseudomonadati</taxon>
        <taxon>Pseudomonadota</taxon>
        <taxon>Gammaproteobacteria</taxon>
        <taxon>Thiotrichales</taxon>
        <taxon>Thiotrichaceae</taxon>
        <taxon>Thiothrix</taxon>
    </lineage>
</organism>
<dbReference type="RefSeq" id="WP_159448609.1">
    <property type="nucleotide sequence ID" value="NZ_FUYB01000007.1"/>
</dbReference>
<reference evidence="1 2" key="1">
    <citation type="submission" date="2017-02" db="EMBL/GenBank/DDBJ databases">
        <authorList>
            <person name="Peterson S.W."/>
        </authorList>
    </citation>
    <scope>NUCLEOTIDE SEQUENCE [LARGE SCALE GENOMIC DNA]</scope>
    <source>
        <strain evidence="1 2">ATCC 49788</strain>
    </source>
</reference>
<evidence type="ECO:0000313" key="1">
    <source>
        <dbReference type="EMBL" id="SKA78849.1"/>
    </source>
</evidence>
<name>A0A1T4WNR2_9GAMM</name>
<dbReference type="Proteomes" id="UP000190460">
    <property type="component" value="Unassembled WGS sequence"/>
</dbReference>